<accession>A0A1I2JJB5</accession>
<keyword evidence="1" id="KW-1133">Transmembrane helix</keyword>
<protein>
    <submittedName>
        <fullName evidence="2">Uncharacterized protein</fullName>
    </submittedName>
</protein>
<reference evidence="2 3" key="1">
    <citation type="submission" date="2016-10" db="EMBL/GenBank/DDBJ databases">
        <authorList>
            <person name="de Groot N.N."/>
        </authorList>
    </citation>
    <scope>NUCLEOTIDE SEQUENCE [LARGE SCALE GENOMIC DNA]</scope>
    <source>
        <strain evidence="2 3">NLAE-zl-G419</strain>
    </source>
</reference>
<dbReference type="EMBL" id="FOOE01000002">
    <property type="protein sequence ID" value="SFF53943.1"/>
    <property type="molecule type" value="Genomic_DNA"/>
</dbReference>
<evidence type="ECO:0000256" key="1">
    <source>
        <dbReference type="SAM" id="Phobius"/>
    </source>
</evidence>
<feature type="transmembrane region" description="Helical" evidence="1">
    <location>
        <begin position="67"/>
        <end position="84"/>
    </location>
</feature>
<keyword evidence="3" id="KW-1185">Reference proteome</keyword>
<dbReference type="AlphaFoldDB" id="A0A1I2JJB5"/>
<dbReference type="Proteomes" id="UP000182135">
    <property type="component" value="Unassembled WGS sequence"/>
</dbReference>
<keyword evidence="1" id="KW-0472">Membrane</keyword>
<dbReference type="STRING" id="1529.SAMN04487885_10264"/>
<keyword evidence="1" id="KW-0812">Transmembrane</keyword>
<sequence>MILHIFAHNTLSKEKILKVVRREKRGLSIITEPPNTIIYFKYDFSSLLNVNFLFSTYPFKEYRRNDIMLNAISSGPLYVLKIFIRIFTIRRSKIILESPTKL</sequence>
<gene>
    <name evidence="2" type="ORF">SAMN04487885_10264</name>
</gene>
<evidence type="ECO:0000313" key="2">
    <source>
        <dbReference type="EMBL" id="SFF53943.1"/>
    </source>
</evidence>
<proteinExistence type="predicted"/>
<organism evidence="2 3">
    <name type="scientific">Clostridium cadaveris</name>
    <dbReference type="NCBI Taxonomy" id="1529"/>
    <lineage>
        <taxon>Bacteria</taxon>
        <taxon>Bacillati</taxon>
        <taxon>Bacillota</taxon>
        <taxon>Clostridia</taxon>
        <taxon>Eubacteriales</taxon>
        <taxon>Clostridiaceae</taxon>
        <taxon>Clostridium</taxon>
    </lineage>
</organism>
<name>A0A1I2JJB5_9CLOT</name>
<evidence type="ECO:0000313" key="3">
    <source>
        <dbReference type="Proteomes" id="UP000182135"/>
    </source>
</evidence>